<evidence type="ECO:0000313" key="2">
    <source>
        <dbReference type="EMBL" id="EAX91375.1"/>
    </source>
</evidence>
<dbReference type="InParanoid" id="A2FUM7"/>
<feature type="compositionally biased region" description="Low complexity" evidence="1">
    <location>
        <begin position="456"/>
        <end position="575"/>
    </location>
</feature>
<dbReference type="RefSeq" id="XP_001304305.1">
    <property type="nucleotide sequence ID" value="XM_001304304.1"/>
</dbReference>
<dbReference type="KEGG" id="tva:4749068"/>
<keyword evidence="3" id="KW-1185">Reference proteome</keyword>
<feature type="compositionally biased region" description="Low complexity" evidence="1">
    <location>
        <begin position="296"/>
        <end position="414"/>
    </location>
</feature>
<reference evidence="2" key="1">
    <citation type="submission" date="2006-10" db="EMBL/GenBank/DDBJ databases">
        <authorList>
            <person name="Amadeo P."/>
            <person name="Zhao Q."/>
            <person name="Wortman J."/>
            <person name="Fraser-Liggett C."/>
            <person name="Carlton J."/>
        </authorList>
    </citation>
    <scope>NUCLEOTIDE SEQUENCE</scope>
    <source>
        <strain evidence="2">G3</strain>
    </source>
</reference>
<dbReference type="VEuPathDB" id="TrichDB:TVAGG3_0899700"/>
<gene>
    <name evidence="2" type="ORF">TVAG_319210</name>
</gene>
<protein>
    <submittedName>
        <fullName evidence="2">Bifunctional endo-1,4-beta-xylanase xylA-related protein</fullName>
    </submittedName>
</protein>
<evidence type="ECO:0000256" key="1">
    <source>
        <dbReference type="SAM" id="MobiDB-lite"/>
    </source>
</evidence>
<dbReference type="EMBL" id="DS114039">
    <property type="protein sequence ID" value="EAX91375.1"/>
    <property type="molecule type" value="Genomic_DNA"/>
</dbReference>
<dbReference type="AlphaFoldDB" id="A2FUM7"/>
<dbReference type="VEuPathDB" id="TrichDB:TVAG_319210"/>
<feature type="region of interest" description="Disordered" evidence="1">
    <location>
        <begin position="220"/>
        <end position="632"/>
    </location>
</feature>
<evidence type="ECO:0000313" key="3">
    <source>
        <dbReference type="Proteomes" id="UP000001542"/>
    </source>
</evidence>
<sequence>MKNSNDNIFSTKEKYAVFITHLPKEAPPDGVIRWVKDIVSRRYSKEINISNKIYLGDGITFTVDDQFQFEMILLMNGSTMHDIPIWILKLPCEMTLLATTFRQIFEKSISGTSLDFSNLAAKFLSVQANSENIDFSSRWFVEYMFYRIAVEAEERKTKIVSLNLSSNKINNVKTWNPYYKFLPDLSEIYFNNNIFTEQPDNTGLNINFITNLPSTSTAVNYAPSSGSKPVKKWDSHNTFNKKPQKNIKDDWNAPDNVNVQENNWGDDNDSWGFNGNKPNKQNKTFDSNKQGWPGISQGWGQNQNQNWGQNSNWSQPGQDQGWGQDPNQNSGWGQNQNQNSGWGQNQNQSQGWNQNSNQNWGQNQNQIQNWNSNQNQFQNQNTGWGSNQGWGNQNSFQNQNQNQGWNTNQYQGWNAPNQNTNQGWPNQNQNMNQNWPSNQSFNSNPNQTQGWGPNPSQNQNWGQTQNQGWNSNQSQGWGPNQNQNQGWDNNQSQNQRWGSNQNQNQGWGSNQNQNWNSNPNSGWGADQNQNQGWNSNPNQSQNQGWGSNQSQNWNSGQSSNSGWNQPNQNQGPSSGWGQSFSPPPTNLPSATPVNVSGTLFGNNPPPTQPADPSMLPQSVDPSTIPEVEPIFS</sequence>
<feature type="compositionally biased region" description="Polar residues" evidence="1">
    <location>
        <begin position="270"/>
        <end position="290"/>
    </location>
</feature>
<accession>A2FUM7</accession>
<organism evidence="2 3">
    <name type="scientific">Trichomonas vaginalis (strain ATCC PRA-98 / G3)</name>
    <dbReference type="NCBI Taxonomy" id="412133"/>
    <lineage>
        <taxon>Eukaryota</taxon>
        <taxon>Metamonada</taxon>
        <taxon>Parabasalia</taxon>
        <taxon>Trichomonadida</taxon>
        <taxon>Trichomonadidae</taxon>
        <taxon>Trichomonas</taxon>
    </lineage>
</organism>
<feature type="compositionally biased region" description="Low complexity" evidence="1">
    <location>
        <begin position="421"/>
        <end position="447"/>
    </location>
</feature>
<dbReference type="Proteomes" id="UP000001542">
    <property type="component" value="Unassembled WGS sequence"/>
</dbReference>
<reference evidence="2" key="2">
    <citation type="journal article" date="2007" name="Science">
        <title>Draft genome sequence of the sexually transmitted pathogen Trichomonas vaginalis.</title>
        <authorList>
            <person name="Carlton J.M."/>
            <person name="Hirt R.P."/>
            <person name="Silva J.C."/>
            <person name="Delcher A.L."/>
            <person name="Schatz M."/>
            <person name="Zhao Q."/>
            <person name="Wortman J.R."/>
            <person name="Bidwell S.L."/>
            <person name="Alsmark U.C.M."/>
            <person name="Besteiro S."/>
            <person name="Sicheritz-Ponten T."/>
            <person name="Noel C.J."/>
            <person name="Dacks J.B."/>
            <person name="Foster P.G."/>
            <person name="Simillion C."/>
            <person name="Van de Peer Y."/>
            <person name="Miranda-Saavedra D."/>
            <person name="Barton G.J."/>
            <person name="Westrop G.D."/>
            <person name="Mueller S."/>
            <person name="Dessi D."/>
            <person name="Fiori P.L."/>
            <person name="Ren Q."/>
            <person name="Paulsen I."/>
            <person name="Zhang H."/>
            <person name="Bastida-Corcuera F.D."/>
            <person name="Simoes-Barbosa A."/>
            <person name="Brown M.T."/>
            <person name="Hayes R.D."/>
            <person name="Mukherjee M."/>
            <person name="Okumura C.Y."/>
            <person name="Schneider R."/>
            <person name="Smith A.J."/>
            <person name="Vanacova S."/>
            <person name="Villalvazo M."/>
            <person name="Haas B.J."/>
            <person name="Pertea M."/>
            <person name="Feldblyum T.V."/>
            <person name="Utterback T.R."/>
            <person name="Shu C.L."/>
            <person name="Osoegawa K."/>
            <person name="de Jong P.J."/>
            <person name="Hrdy I."/>
            <person name="Horvathova L."/>
            <person name="Zubacova Z."/>
            <person name="Dolezal P."/>
            <person name="Malik S.B."/>
            <person name="Logsdon J.M. Jr."/>
            <person name="Henze K."/>
            <person name="Gupta A."/>
            <person name="Wang C.C."/>
            <person name="Dunne R.L."/>
            <person name="Upcroft J.A."/>
            <person name="Upcroft P."/>
            <person name="White O."/>
            <person name="Salzberg S.L."/>
            <person name="Tang P."/>
            <person name="Chiu C.-H."/>
            <person name="Lee Y.-S."/>
            <person name="Embley T.M."/>
            <person name="Coombs G.H."/>
            <person name="Mottram J.C."/>
            <person name="Tachezy J."/>
            <person name="Fraser-Liggett C.M."/>
            <person name="Johnson P.J."/>
        </authorList>
    </citation>
    <scope>NUCLEOTIDE SEQUENCE [LARGE SCALE GENOMIC DNA]</scope>
    <source>
        <strain evidence="2">G3</strain>
    </source>
</reference>
<proteinExistence type="predicted"/>
<feature type="compositionally biased region" description="Polar residues" evidence="1">
    <location>
        <begin position="587"/>
        <end position="601"/>
    </location>
</feature>
<name>A2FUM7_TRIV3</name>
<dbReference type="STRING" id="5722.A2FUM7"/>